<dbReference type="InterPro" id="IPR016540">
    <property type="entry name" value="UCP008459"/>
</dbReference>
<dbReference type="InterPro" id="IPR049447">
    <property type="entry name" value="A9CJY8-like_N"/>
</dbReference>
<evidence type="ECO:0000313" key="4">
    <source>
        <dbReference type="Proteomes" id="UP000295832"/>
    </source>
</evidence>
<proteinExistence type="predicted"/>
<dbReference type="RefSeq" id="WP_134118771.1">
    <property type="nucleotide sequence ID" value="NZ_SOEG01000042.1"/>
</dbReference>
<dbReference type="PIRSF" id="PIRSF008459">
    <property type="entry name" value="UCP008459"/>
    <property type="match status" value="1"/>
</dbReference>
<dbReference type="PANTHER" id="PTHR31131">
    <property type="entry name" value="CHROMOSOME 1, WHOLE GENOME SHOTGUN SEQUENCE"/>
    <property type="match status" value="1"/>
</dbReference>
<sequence length="128" mass="14092">MNNTELTLVALEEVFAICQLAATEEIPAWSQQNSSFISITRTAEELSIVCPESFVPDGIKAELGWKTLKVKGQLDFSLTGILSSIAEPLAKNGISIFAISSYDTDYVLVKQEDFNEAINILSNDFKIE</sequence>
<organism evidence="3 4">
    <name type="scientific">Orenia marismortui</name>
    <dbReference type="NCBI Taxonomy" id="46469"/>
    <lineage>
        <taxon>Bacteria</taxon>
        <taxon>Bacillati</taxon>
        <taxon>Bacillota</taxon>
        <taxon>Clostridia</taxon>
        <taxon>Halanaerobiales</taxon>
        <taxon>Halobacteroidaceae</taxon>
        <taxon>Orenia</taxon>
    </lineage>
</organism>
<dbReference type="InterPro" id="IPR045865">
    <property type="entry name" value="ACT-like_dom_sf"/>
</dbReference>
<dbReference type="AlphaFoldDB" id="A0A4R8GWL5"/>
<dbReference type="Proteomes" id="UP000295832">
    <property type="component" value="Unassembled WGS sequence"/>
</dbReference>
<comment type="caution">
    <text evidence="3">The sequence shown here is derived from an EMBL/GenBank/DDBJ whole genome shotgun (WGS) entry which is preliminary data.</text>
</comment>
<feature type="domain" description="CASTOR ACT" evidence="1">
    <location>
        <begin position="62"/>
        <end position="122"/>
    </location>
</feature>
<protein>
    <submittedName>
        <fullName evidence="3">Uncharacterized protein</fullName>
    </submittedName>
</protein>
<dbReference type="EMBL" id="SOEG01000042">
    <property type="protein sequence ID" value="TDX46337.1"/>
    <property type="molecule type" value="Genomic_DNA"/>
</dbReference>
<dbReference type="SUPFAM" id="SSF55021">
    <property type="entry name" value="ACT-like"/>
    <property type="match status" value="2"/>
</dbReference>
<accession>A0A4R8GWL5</accession>
<evidence type="ECO:0000259" key="1">
    <source>
        <dbReference type="Pfam" id="PF13840"/>
    </source>
</evidence>
<dbReference type="Gene3D" id="3.30.2130.10">
    <property type="entry name" value="VC0802-like"/>
    <property type="match status" value="1"/>
</dbReference>
<name>A0A4R8GWL5_9FIRM</name>
<dbReference type="STRING" id="926561.GCA_000379025_01205"/>
<dbReference type="InterPro" id="IPR051719">
    <property type="entry name" value="CASTOR_mTORC1"/>
</dbReference>
<reference evidence="3 4" key="1">
    <citation type="submission" date="2019-03" db="EMBL/GenBank/DDBJ databases">
        <title>Subsurface microbial communities from deep shales in Ohio and West Virginia, USA.</title>
        <authorList>
            <person name="Wrighton K."/>
        </authorList>
    </citation>
    <scope>NUCLEOTIDE SEQUENCE [LARGE SCALE GENOMIC DNA]</scope>
    <source>
        <strain evidence="3 4">MSL 6dP</strain>
    </source>
</reference>
<keyword evidence="4" id="KW-1185">Reference proteome</keyword>
<evidence type="ECO:0000313" key="3">
    <source>
        <dbReference type="EMBL" id="TDX46337.1"/>
    </source>
</evidence>
<gene>
    <name evidence="3" type="ORF">C7959_1424</name>
</gene>
<evidence type="ECO:0000259" key="2">
    <source>
        <dbReference type="Pfam" id="PF21631"/>
    </source>
</evidence>
<dbReference type="Pfam" id="PF21631">
    <property type="entry name" value="A9CJY8-like_N"/>
    <property type="match status" value="1"/>
</dbReference>
<dbReference type="InterPro" id="IPR027795">
    <property type="entry name" value="CASTOR_ACT_dom"/>
</dbReference>
<feature type="domain" description="A9CJY8-like N-terminal" evidence="2">
    <location>
        <begin position="14"/>
        <end position="57"/>
    </location>
</feature>
<dbReference type="PANTHER" id="PTHR31131:SF6">
    <property type="entry name" value="CASTOR ACT DOMAIN-CONTAINING PROTEIN"/>
    <property type="match status" value="1"/>
</dbReference>
<dbReference type="Pfam" id="PF13840">
    <property type="entry name" value="ACT_7"/>
    <property type="match status" value="1"/>
</dbReference>